<reference evidence="2 3" key="1">
    <citation type="submission" date="2023-01" db="EMBL/GenBank/DDBJ databases">
        <title>Genomes from the Australian National Cyanobacteria Reference Collection.</title>
        <authorList>
            <person name="Willis A."/>
            <person name="Lee E.M.F."/>
        </authorList>
    </citation>
    <scope>NUCLEOTIDE SEQUENCE [LARGE SCALE GENOMIC DNA]</scope>
    <source>
        <strain evidence="2 3">CS-549</strain>
    </source>
</reference>
<dbReference type="SUPFAM" id="SSF55729">
    <property type="entry name" value="Acyl-CoA N-acyltransferases (Nat)"/>
    <property type="match status" value="1"/>
</dbReference>
<dbReference type="GO" id="GO:0016787">
    <property type="term" value="F:hydrolase activity"/>
    <property type="evidence" value="ECO:0007669"/>
    <property type="project" value="UniProtKB-KW"/>
</dbReference>
<organism evidence="2 3">
    <name type="scientific">Sphaerospermopsis kisseleviana CS-549</name>
    <dbReference type="NCBI Taxonomy" id="3021783"/>
    <lineage>
        <taxon>Bacteria</taxon>
        <taxon>Bacillati</taxon>
        <taxon>Cyanobacteriota</taxon>
        <taxon>Cyanophyceae</taxon>
        <taxon>Nostocales</taxon>
        <taxon>Aphanizomenonaceae</taxon>
        <taxon>Sphaerospermopsis</taxon>
        <taxon>Sphaerospermopsis kisseleviana</taxon>
    </lineage>
</organism>
<evidence type="ECO:0000313" key="3">
    <source>
        <dbReference type="Proteomes" id="UP001211711"/>
    </source>
</evidence>
<keyword evidence="2" id="KW-0378">Hydrolase</keyword>
<proteinExistence type="predicted"/>
<keyword evidence="3" id="KW-1185">Reference proteome</keyword>
<dbReference type="InterPro" id="IPR007235">
    <property type="entry name" value="Glyco_trans_28_C"/>
</dbReference>
<dbReference type="EC" id="3.6.1.57" evidence="2"/>
<dbReference type="Proteomes" id="UP001211711">
    <property type="component" value="Unassembled WGS sequence"/>
</dbReference>
<dbReference type="PROSITE" id="PS51186">
    <property type="entry name" value="GNAT"/>
    <property type="match status" value="1"/>
</dbReference>
<evidence type="ECO:0000259" key="1">
    <source>
        <dbReference type="PROSITE" id="PS51186"/>
    </source>
</evidence>
<dbReference type="InterPro" id="IPR000182">
    <property type="entry name" value="GNAT_dom"/>
</dbReference>
<dbReference type="RefSeq" id="WP_096571343.1">
    <property type="nucleotide sequence ID" value="NZ_JAQMTI010000027.1"/>
</dbReference>
<dbReference type="PANTHER" id="PTHR21015:SF22">
    <property type="entry name" value="GLYCOSYLTRANSFERASE"/>
    <property type="match status" value="1"/>
</dbReference>
<dbReference type="InterPro" id="IPR016181">
    <property type="entry name" value="Acyl_CoA_acyltransferase"/>
</dbReference>
<feature type="domain" description="N-acetyltransferase" evidence="1">
    <location>
        <begin position="375"/>
        <end position="529"/>
    </location>
</feature>
<gene>
    <name evidence="2" type="primary">pseG</name>
    <name evidence="2" type="ORF">PN497_02120</name>
</gene>
<sequence length="533" mass="59510">MIDDGGRKKAFVMKVVIRVDSSQNMGSGHLVRCRTLAEALQRRGAEVKFICRDHPGNLIHLLTRSAFPVTVLPAPPLVEVTAEDYGLWLGVDPQTDAAQTIAALGGEIPHWLIVDHYGLGRPWQEQLRPHVGKILVIDDLANRPHDCDVLLDQNYHFPGVNRYQGLVPDDCRLLLGCRYALLRPEYLEFRQTLPPHTGKVERVLIFFGGTDPQNITGKVISALSAGEFTSLYVDVVVGSSNPHRLSLQQQVNQRPQTTLYENLPHLAQLMARADLAIGAGGTTTWERLCLGLPSLVISIADNQVPACQALAREEAIIYLGTGEQVQVKDIAEAIAFVQRNPATVVRMSDQGKQYVDGLGADRVGEYLYPTPKNQLRLRSAKLTDQWLYYTWVNEPEVRRQSLQSDPIIWEEHQSWFHRKLADSHCYLGVLEANNLPVGQIRFQLQDHEGVIDYSLDVLVRGRGWATSLVQLGIQALKSFTPKYLRADVKINNAASKAVFLRLGFTEEPQSINQSINQSISSFRLPFSPTPKVG</sequence>
<dbReference type="EMBL" id="JAQMTI010000027">
    <property type="protein sequence ID" value="MDB9440179.1"/>
    <property type="molecule type" value="Genomic_DNA"/>
</dbReference>
<name>A0ABT4ZLI3_9CYAN</name>
<evidence type="ECO:0000313" key="2">
    <source>
        <dbReference type="EMBL" id="MDB9440179.1"/>
    </source>
</evidence>
<accession>A0ABT4ZLI3</accession>
<dbReference type="Gene3D" id="3.40.630.30">
    <property type="match status" value="1"/>
</dbReference>
<dbReference type="Pfam" id="PF13302">
    <property type="entry name" value="Acetyltransf_3"/>
    <property type="match status" value="1"/>
</dbReference>
<dbReference type="InterPro" id="IPR020023">
    <property type="entry name" value="PseG"/>
</dbReference>
<dbReference type="Gene3D" id="3.40.50.11190">
    <property type="match status" value="1"/>
</dbReference>
<dbReference type="SUPFAM" id="SSF53756">
    <property type="entry name" value="UDP-Glycosyltransferase/glycogen phosphorylase"/>
    <property type="match status" value="1"/>
</dbReference>
<dbReference type="PANTHER" id="PTHR21015">
    <property type="entry name" value="UDP-N-ACETYLGLUCOSAMINE--N-ACETYLMURAMYL-(PENTAPEPTIDE) PYROPHOSPHORYL-UNDECAPRENOL N-ACETYLGLUCOSAMINE TRANSFERASE 1"/>
    <property type="match status" value="1"/>
</dbReference>
<dbReference type="Gene3D" id="3.40.50.2000">
    <property type="entry name" value="Glycogen Phosphorylase B"/>
    <property type="match status" value="1"/>
</dbReference>
<comment type="caution">
    <text evidence="2">The sequence shown here is derived from an EMBL/GenBank/DDBJ whole genome shotgun (WGS) entry which is preliminary data.</text>
</comment>
<dbReference type="Pfam" id="PF04101">
    <property type="entry name" value="Glyco_tran_28_C"/>
    <property type="match status" value="1"/>
</dbReference>
<protein>
    <submittedName>
        <fullName evidence="2">UDP-2,4-diacetamido-2,4, 6-trideoxy-beta-L-altropyranose hydrolase</fullName>
        <ecNumber evidence="2">3.6.1.57</ecNumber>
    </submittedName>
</protein>
<dbReference type="NCBIfam" id="TIGR03590">
    <property type="entry name" value="PseG"/>
    <property type="match status" value="1"/>
</dbReference>